<reference evidence="3" key="1">
    <citation type="submission" date="2017-09" db="EMBL/GenBank/DDBJ databases">
        <title>Polyketide synthases of a Diaporthe helianthi virulent isolate.</title>
        <authorList>
            <person name="Baroncelli R."/>
        </authorList>
    </citation>
    <scope>NUCLEOTIDE SEQUENCE [LARGE SCALE GENOMIC DNA]</scope>
    <source>
        <strain evidence="3">7/96</strain>
    </source>
</reference>
<dbReference type="InterPro" id="IPR025676">
    <property type="entry name" value="Clr5_dom"/>
</dbReference>
<feature type="compositionally biased region" description="Low complexity" evidence="1">
    <location>
        <begin position="182"/>
        <end position="210"/>
    </location>
</feature>
<proteinExistence type="predicted"/>
<dbReference type="InParanoid" id="A0A2P5I195"/>
<gene>
    <name evidence="3" type="ORF">DHEL01_v205386</name>
</gene>
<dbReference type="Pfam" id="PF14420">
    <property type="entry name" value="Clr5"/>
    <property type="match status" value="1"/>
</dbReference>
<evidence type="ECO:0000313" key="3">
    <source>
        <dbReference type="EMBL" id="POS76221.1"/>
    </source>
</evidence>
<dbReference type="STRING" id="158607.A0A2P5I195"/>
<feature type="region of interest" description="Disordered" evidence="1">
    <location>
        <begin position="169"/>
        <end position="232"/>
    </location>
</feature>
<dbReference type="Proteomes" id="UP000094444">
    <property type="component" value="Unassembled WGS sequence"/>
</dbReference>
<feature type="domain" description="Clr5" evidence="2">
    <location>
        <begin position="1"/>
        <end position="54"/>
    </location>
</feature>
<evidence type="ECO:0000256" key="1">
    <source>
        <dbReference type="SAM" id="MobiDB-lite"/>
    </source>
</evidence>
<accession>A0A2P5I195</accession>
<evidence type="ECO:0000313" key="4">
    <source>
        <dbReference type="Proteomes" id="UP000094444"/>
    </source>
</evidence>
<feature type="region of interest" description="Disordered" evidence="1">
    <location>
        <begin position="116"/>
        <end position="153"/>
    </location>
</feature>
<keyword evidence="4" id="KW-1185">Reference proteome</keyword>
<name>A0A2P5I195_DIAHE</name>
<dbReference type="PANTHER" id="PTHR38788">
    <property type="entry name" value="CLR5 DOMAIN-CONTAINING PROTEIN"/>
    <property type="match status" value="1"/>
</dbReference>
<dbReference type="PANTHER" id="PTHR38788:SF3">
    <property type="entry name" value="CLR5 DOMAIN-CONTAINING PROTEIN"/>
    <property type="match status" value="1"/>
</dbReference>
<protein>
    <recommendedName>
        <fullName evidence="2">Clr5 domain-containing protein</fullName>
    </recommendedName>
</protein>
<dbReference type="OrthoDB" id="4115389at2759"/>
<evidence type="ECO:0000259" key="2">
    <source>
        <dbReference type="Pfam" id="PF14420"/>
    </source>
</evidence>
<feature type="compositionally biased region" description="Basic and acidic residues" evidence="1">
    <location>
        <begin position="128"/>
        <end position="139"/>
    </location>
</feature>
<comment type="caution">
    <text evidence="3">The sequence shown here is derived from an EMBL/GenBank/DDBJ whole genome shotgun (WGS) entry which is preliminary data.</text>
</comment>
<sequence length="575" mass="62980">MTKEWLRYRSTILGLYKDQSKTLDEVRRIMKDEYGFEASVRAYRSRFDKWGIHKYNCARRRAVTITAAGSYQQQEGYLCRGRDVHHVPTPHAECQFLPMRHYSAPEVFATENQFRPYTPQEPFTRPGIKPEPHVDHETSPRIQPVGGEHQPGQAYRSWFESSHSAGIGDATYQAPKAEGGVSSTSSCSGSSSSSPPTINTNTRMFLNNNNSGGVAPARGAADSSSSSSRHSPYTATDQLHWIMNAVQVPLQHNALETLRQCLLCRPDVTRVLPSGESPFSRLANLFWQQLVSSSDGTLGLGPEPVWKLVGECLRQFLLQGADPDILVGDRPFLIRILEQPARTRAFGLLWPFVWTLAEQASPLINNHHHHHHHHGGLNALHTLLLSMGTNEMGDQAVIVPTEVAAARTHLAKLLISRVTEAGHLADRNAQGYTALQQYVFHTARHNAPEHVMAICAELVRHEGSSGSSSSAVVPPSFVGDLRAGKLAAGLHDQRASAAGALLPFVWTSACQMSVAGDAAAAEEHLGVVLCRIGGRAEAEQLRVLLPRPVVPAPMALPSPVSPLAVSPRVEVKYAW</sequence>
<organism evidence="3 4">
    <name type="scientific">Diaporthe helianthi</name>
    <dbReference type="NCBI Taxonomy" id="158607"/>
    <lineage>
        <taxon>Eukaryota</taxon>
        <taxon>Fungi</taxon>
        <taxon>Dikarya</taxon>
        <taxon>Ascomycota</taxon>
        <taxon>Pezizomycotina</taxon>
        <taxon>Sordariomycetes</taxon>
        <taxon>Sordariomycetidae</taxon>
        <taxon>Diaporthales</taxon>
        <taxon>Diaporthaceae</taxon>
        <taxon>Diaporthe</taxon>
    </lineage>
</organism>
<dbReference type="EMBL" id="MAVT02000393">
    <property type="protein sequence ID" value="POS76221.1"/>
    <property type="molecule type" value="Genomic_DNA"/>
</dbReference>
<dbReference type="AlphaFoldDB" id="A0A2P5I195"/>